<evidence type="ECO:0000313" key="2">
    <source>
        <dbReference type="WBParaSite" id="L893_g16384.t1"/>
    </source>
</evidence>
<proteinExistence type="predicted"/>
<evidence type="ECO:0000313" key="1">
    <source>
        <dbReference type="Proteomes" id="UP000095287"/>
    </source>
</evidence>
<reference evidence="2" key="1">
    <citation type="submission" date="2016-11" db="UniProtKB">
        <authorList>
            <consortium name="WormBaseParasite"/>
        </authorList>
    </citation>
    <scope>IDENTIFICATION</scope>
</reference>
<keyword evidence="1" id="KW-1185">Reference proteome</keyword>
<sequence>MSLHFSQLSAPYVVVVSVIALDACEKCRSDPISLRENASYLQCDPENVFEELFSCSVSNLSRMMESIVLSILPHLNEAQLVRFNYKAAPGALTQRASDSGMFLVTR</sequence>
<accession>A0A1I7YHH1</accession>
<dbReference type="AlphaFoldDB" id="A0A1I7YHH1"/>
<dbReference type="WBParaSite" id="L893_g16384.t1">
    <property type="protein sequence ID" value="L893_g16384.t1"/>
    <property type="gene ID" value="L893_g16384"/>
</dbReference>
<name>A0A1I7YHH1_9BILA</name>
<organism evidence="1 2">
    <name type="scientific">Steinernema glaseri</name>
    <dbReference type="NCBI Taxonomy" id="37863"/>
    <lineage>
        <taxon>Eukaryota</taxon>
        <taxon>Metazoa</taxon>
        <taxon>Ecdysozoa</taxon>
        <taxon>Nematoda</taxon>
        <taxon>Chromadorea</taxon>
        <taxon>Rhabditida</taxon>
        <taxon>Tylenchina</taxon>
        <taxon>Panagrolaimomorpha</taxon>
        <taxon>Strongyloidoidea</taxon>
        <taxon>Steinernematidae</taxon>
        <taxon>Steinernema</taxon>
    </lineage>
</organism>
<protein>
    <submittedName>
        <fullName evidence="2">Secreted protein</fullName>
    </submittedName>
</protein>
<dbReference type="Proteomes" id="UP000095287">
    <property type="component" value="Unplaced"/>
</dbReference>